<sequence length="289" mass="32407">MATHSLTGNHGCSYCEKRFHRADYLKRHLKTHDPNYRALRCPECGRRCYTSLGFRYHVALHAANRGNFTCDVCLKPFPTTGAVLEHLRVHVGNFEVGTQPRNYRCEYCEWQFDTRRGVRRHMVVHTKRKDFRCQYCARSYGRQDHLRRHMKKSHPGELERIETGSGDSLEPVAQDSTSGSVRGDSERQGGTGLSKKDSESLVQLPCQVMTCSEAGESPVEGLSIGSTSKLSSLITLPSIDEAFQGQGDIWLAQRPHVCNMYCELQAGQSNSGIKNCGKALGTECHVCHA</sequence>
<dbReference type="Pfam" id="PF00096">
    <property type="entry name" value="zf-C2H2"/>
    <property type="match status" value="2"/>
</dbReference>
<feature type="domain" description="C2H2-type" evidence="10">
    <location>
        <begin position="10"/>
        <end position="37"/>
    </location>
</feature>
<proteinExistence type="predicted"/>
<evidence type="ECO:0000256" key="4">
    <source>
        <dbReference type="ARBA" id="ARBA00022771"/>
    </source>
</evidence>
<keyword evidence="7" id="KW-0539">Nucleus</keyword>
<evidence type="ECO:0000256" key="7">
    <source>
        <dbReference type="ARBA" id="ARBA00023242"/>
    </source>
</evidence>
<dbReference type="PROSITE" id="PS50157">
    <property type="entry name" value="ZINC_FINGER_C2H2_2"/>
    <property type="match status" value="4"/>
</dbReference>
<feature type="region of interest" description="Disordered" evidence="9">
    <location>
        <begin position="146"/>
        <end position="199"/>
    </location>
</feature>
<keyword evidence="12" id="KW-1185">Reference proteome</keyword>
<dbReference type="SMART" id="SM00355">
    <property type="entry name" value="ZnF_C2H2"/>
    <property type="match status" value="5"/>
</dbReference>
<evidence type="ECO:0000313" key="11">
    <source>
        <dbReference type="Ensembl" id="ENSOABP00000021990.1"/>
    </source>
</evidence>
<dbReference type="GO" id="GO:0003700">
    <property type="term" value="F:DNA-binding transcription factor activity"/>
    <property type="evidence" value="ECO:0007669"/>
    <property type="project" value="TreeGrafter"/>
</dbReference>
<keyword evidence="6" id="KW-0238">DNA-binding</keyword>
<dbReference type="GO" id="GO:0008270">
    <property type="term" value="F:zinc ion binding"/>
    <property type="evidence" value="ECO:0007669"/>
    <property type="project" value="UniProtKB-KW"/>
</dbReference>
<keyword evidence="5" id="KW-0862">Zinc</keyword>
<dbReference type="InterPro" id="IPR050589">
    <property type="entry name" value="Ikaros_C2H2-ZF"/>
</dbReference>
<dbReference type="Gene3D" id="3.30.160.60">
    <property type="entry name" value="Classic Zinc Finger"/>
    <property type="match status" value="3"/>
</dbReference>
<dbReference type="Ensembl" id="ENSOABT00000022637.2">
    <property type="protein sequence ID" value="ENSOABP00000021990.1"/>
    <property type="gene ID" value="ENSOABG00000010632.2"/>
</dbReference>
<dbReference type="PANTHER" id="PTHR24404:SF114">
    <property type="entry name" value="KLUMPFUSS, ISOFORM B-RELATED"/>
    <property type="match status" value="1"/>
</dbReference>
<reference evidence="11" key="1">
    <citation type="submission" date="2025-08" db="UniProtKB">
        <authorList>
            <consortium name="Ensembl"/>
        </authorList>
    </citation>
    <scope>IDENTIFICATION</scope>
</reference>
<keyword evidence="2" id="KW-0479">Metal-binding</keyword>
<evidence type="ECO:0000256" key="5">
    <source>
        <dbReference type="ARBA" id="ARBA00022833"/>
    </source>
</evidence>
<gene>
    <name evidence="11" type="primary">MYOG</name>
</gene>
<dbReference type="PROSITE" id="PS00028">
    <property type="entry name" value="ZINC_FINGER_C2H2_1"/>
    <property type="match status" value="5"/>
</dbReference>
<evidence type="ECO:0000256" key="6">
    <source>
        <dbReference type="ARBA" id="ARBA00023125"/>
    </source>
</evidence>
<dbReference type="GO" id="GO:0000978">
    <property type="term" value="F:RNA polymerase II cis-regulatory region sequence-specific DNA binding"/>
    <property type="evidence" value="ECO:0007669"/>
    <property type="project" value="TreeGrafter"/>
</dbReference>
<protein>
    <recommendedName>
        <fullName evidence="10">C2H2-type domain-containing protein</fullName>
    </recommendedName>
</protein>
<dbReference type="PANTHER" id="PTHR24404">
    <property type="entry name" value="ZINC FINGER PROTEIN"/>
    <property type="match status" value="1"/>
</dbReference>
<keyword evidence="3" id="KW-0677">Repeat</keyword>
<evidence type="ECO:0000256" key="9">
    <source>
        <dbReference type="SAM" id="MobiDB-lite"/>
    </source>
</evidence>
<dbReference type="Proteomes" id="UP000472276">
    <property type="component" value="Unassembled WGS sequence"/>
</dbReference>
<dbReference type="GO" id="GO:0006357">
    <property type="term" value="P:regulation of transcription by RNA polymerase II"/>
    <property type="evidence" value="ECO:0007669"/>
    <property type="project" value="TreeGrafter"/>
</dbReference>
<feature type="domain" description="C2H2-type" evidence="10">
    <location>
        <begin position="68"/>
        <end position="95"/>
    </location>
</feature>
<dbReference type="SUPFAM" id="SSF57667">
    <property type="entry name" value="beta-beta-alpha zinc fingers"/>
    <property type="match status" value="3"/>
</dbReference>
<dbReference type="GO" id="GO:0005634">
    <property type="term" value="C:nucleus"/>
    <property type="evidence" value="ECO:0007669"/>
    <property type="project" value="UniProtKB-SubCell"/>
</dbReference>
<dbReference type="InterPro" id="IPR013087">
    <property type="entry name" value="Znf_C2H2_type"/>
</dbReference>
<dbReference type="AlphaFoldDB" id="A0A668T4T9"/>
<organism evidence="11 12">
    <name type="scientific">Oreochromis aureus</name>
    <name type="common">Israeli tilapia</name>
    <name type="synonym">Chromis aureus</name>
    <dbReference type="NCBI Taxonomy" id="47969"/>
    <lineage>
        <taxon>Eukaryota</taxon>
        <taxon>Metazoa</taxon>
        <taxon>Chordata</taxon>
        <taxon>Craniata</taxon>
        <taxon>Vertebrata</taxon>
        <taxon>Euteleostomi</taxon>
        <taxon>Actinopterygii</taxon>
        <taxon>Neopterygii</taxon>
        <taxon>Teleostei</taxon>
        <taxon>Neoteleostei</taxon>
        <taxon>Acanthomorphata</taxon>
        <taxon>Ovalentaria</taxon>
        <taxon>Cichlomorphae</taxon>
        <taxon>Cichliformes</taxon>
        <taxon>Cichlidae</taxon>
        <taxon>African cichlids</taxon>
        <taxon>Pseudocrenilabrinae</taxon>
        <taxon>Oreochromini</taxon>
        <taxon>Oreochromis</taxon>
    </lineage>
</organism>
<dbReference type="OMA" id="KDFRCQY"/>
<evidence type="ECO:0000256" key="1">
    <source>
        <dbReference type="ARBA" id="ARBA00004123"/>
    </source>
</evidence>
<accession>A0A668T4T9</accession>
<comment type="subcellular location">
    <subcellularLocation>
        <location evidence="1">Nucleus</location>
    </subcellularLocation>
</comment>
<evidence type="ECO:0000313" key="12">
    <source>
        <dbReference type="Proteomes" id="UP000472276"/>
    </source>
</evidence>
<keyword evidence="4 8" id="KW-0863">Zinc-finger</keyword>
<dbReference type="FunFam" id="3.30.160.60:FF:000231">
    <property type="entry name" value="PLAG1 like zinc finger 2"/>
    <property type="match status" value="1"/>
</dbReference>
<reference evidence="11" key="2">
    <citation type="submission" date="2025-09" db="UniProtKB">
        <authorList>
            <consortium name="Ensembl"/>
        </authorList>
    </citation>
    <scope>IDENTIFICATION</scope>
</reference>
<dbReference type="Pfam" id="PF13912">
    <property type="entry name" value="zf-C2H2_6"/>
    <property type="match status" value="1"/>
</dbReference>
<evidence type="ECO:0000256" key="2">
    <source>
        <dbReference type="ARBA" id="ARBA00022723"/>
    </source>
</evidence>
<evidence type="ECO:0000259" key="10">
    <source>
        <dbReference type="PROSITE" id="PS50157"/>
    </source>
</evidence>
<evidence type="ECO:0000256" key="3">
    <source>
        <dbReference type="ARBA" id="ARBA00022737"/>
    </source>
</evidence>
<dbReference type="InterPro" id="IPR036236">
    <property type="entry name" value="Znf_C2H2_sf"/>
</dbReference>
<evidence type="ECO:0000256" key="8">
    <source>
        <dbReference type="PROSITE-ProRule" id="PRU00042"/>
    </source>
</evidence>
<feature type="domain" description="C2H2-type" evidence="10">
    <location>
        <begin position="103"/>
        <end position="130"/>
    </location>
</feature>
<name>A0A668T4T9_OREAU</name>
<feature type="domain" description="C2H2-type" evidence="10">
    <location>
        <begin position="131"/>
        <end position="159"/>
    </location>
</feature>